<dbReference type="Proteomes" id="UP001436297">
    <property type="component" value="Chromosome"/>
</dbReference>
<keyword evidence="3" id="KW-1185">Reference proteome</keyword>
<evidence type="ECO:0000256" key="1">
    <source>
        <dbReference type="SAM" id="Phobius"/>
    </source>
</evidence>
<keyword evidence="1" id="KW-1133">Transmembrane helix</keyword>
<evidence type="ECO:0008006" key="4">
    <source>
        <dbReference type="Google" id="ProtNLM"/>
    </source>
</evidence>
<accession>A0ABZ3EC50</accession>
<reference evidence="2 3" key="1">
    <citation type="journal article" date="2024" name="Pathogens">
        <title>Staphylococcus hsinchuensis sp. nov., Isolated from Soymilk.</title>
        <authorList>
            <person name="Wang Y.T."/>
            <person name="Lin Y.C."/>
            <person name="Hsieh Y.H."/>
            <person name="Lin Y.T."/>
            <person name="Hamada M."/>
            <person name="Chen C.C."/>
            <person name="Liou J.S."/>
            <person name="Lee A.Y."/>
            <person name="Zhang W.L."/>
            <person name="Chen Y.T."/>
            <person name="Huang C.H."/>
        </authorList>
    </citation>
    <scope>NUCLEOTIDE SEQUENCE [LARGE SCALE GENOMIC DNA]</scope>
    <source>
        <strain evidence="2 3">H164</strain>
    </source>
</reference>
<gene>
    <name evidence="2" type="ORF">QQM35_07485</name>
</gene>
<feature type="transmembrane region" description="Helical" evidence="1">
    <location>
        <begin position="61"/>
        <end position="81"/>
    </location>
</feature>
<dbReference type="EMBL" id="CP128355">
    <property type="protein sequence ID" value="XAF69912.1"/>
    <property type="molecule type" value="Genomic_DNA"/>
</dbReference>
<evidence type="ECO:0000313" key="3">
    <source>
        <dbReference type="Proteomes" id="UP001436297"/>
    </source>
</evidence>
<protein>
    <recommendedName>
        <fullName evidence="4">DUF3278 domain-containing protein</fullName>
    </recommendedName>
</protein>
<proteinExistence type="predicted"/>
<feature type="transmembrane region" description="Helical" evidence="1">
    <location>
        <begin position="31"/>
        <end position="55"/>
    </location>
</feature>
<feature type="transmembrane region" description="Helical" evidence="1">
    <location>
        <begin position="106"/>
        <end position="126"/>
    </location>
</feature>
<evidence type="ECO:0000313" key="2">
    <source>
        <dbReference type="EMBL" id="XAF69912.1"/>
    </source>
</evidence>
<name>A0ABZ3EC50_9STAP</name>
<sequence length="167" mass="19657">MNENNQKHMKRFLGFINDKDERELQIIYSKIVSVFFISFYLTILFAFISICFDAYFKQISLGSILLMVLGFVEALTVMISLRKEDVRDELVTSQHEYRQLLKKIRFQCFISGIFIVFTYLIFSIVFNLCITKQLQIEGYTLFSSFIAGFVFSFLSYFVAKSKIKIED</sequence>
<keyword evidence="1" id="KW-0812">Transmembrane</keyword>
<organism evidence="2 3">
    <name type="scientific">Staphylococcus hsinchuensis</name>
    <dbReference type="NCBI Taxonomy" id="3051183"/>
    <lineage>
        <taxon>Bacteria</taxon>
        <taxon>Bacillati</taxon>
        <taxon>Bacillota</taxon>
        <taxon>Bacilli</taxon>
        <taxon>Bacillales</taxon>
        <taxon>Staphylococcaceae</taxon>
        <taxon>Staphylococcus</taxon>
    </lineage>
</organism>
<keyword evidence="1" id="KW-0472">Membrane</keyword>
<feature type="transmembrane region" description="Helical" evidence="1">
    <location>
        <begin position="138"/>
        <end position="159"/>
    </location>
</feature>
<dbReference type="RefSeq" id="WP_251516477.1">
    <property type="nucleotide sequence ID" value="NZ_CP128355.1"/>
</dbReference>